<dbReference type="SUPFAM" id="SSF46689">
    <property type="entry name" value="Homeodomain-like"/>
    <property type="match status" value="1"/>
</dbReference>
<dbReference type="InterPro" id="IPR002197">
    <property type="entry name" value="HTH_Fis"/>
</dbReference>
<sequence length="156" mass="17589">MKACLVGVSQEESQAVAPILHFLGIEVVLDPQQDELVDFFVVGSLVDVTQLSLPLPSIWLQAHDESDSDSTVWCCPIPWRQEQIMPILNRLAESPNMPRAQGVNLNVYVRHLESLLIRHALSSSNGVVSQAANLLQIQRTTLIEKMRRYRIDKSEF</sequence>
<gene>
    <name evidence="2" type="ORF">MAQ5080_00153</name>
</gene>
<evidence type="ECO:0000259" key="1">
    <source>
        <dbReference type="Pfam" id="PF02954"/>
    </source>
</evidence>
<dbReference type="EMBL" id="FLOC01000001">
    <property type="protein sequence ID" value="SBS24976.1"/>
    <property type="molecule type" value="Genomic_DNA"/>
</dbReference>
<evidence type="ECO:0000313" key="3">
    <source>
        <dbReference type="Proteomes" id="UP000092627"/>
    </source>
</evidence>
<feature type="domain" description="DNA binding HTH" evidence="1">
    <location>
        <begin position="110"/>
        <end position="149"/>
    </location>
</feature>
<dbReference type="AlphaFoldDB" id="A0A1A8SZQ5"/>
<proteinExistence type="predicted"/>
<dbReference type="Proteomes" id="UP000092627">
    <property type="component" value="Unassembled WGS sequence"/>
</dbReference>
<organism evidence="2 3">
    <name type="scientific">Marinomonas aquimarina</name>
    <dbReference type="NCBI Taxonomy" id="295068"/>
    <lineage>
        <taxon>Bacteria</taxon>
        <taxon>Pseudomonadati</taxon>
        <taxon>Pseudomonadota</taxon>
        <taxon>Gammaproteobacteria</taxon>
        <taxon>Oceanospirillales</taxon>
        <taxon>Oceanospirillaceae</taxon>
        <taxon>Marinomonas</taxon>
    </lineage>
</organism>
<dbReference type="Pfam" id="PF02954">
    <property type="entry name" value="HTH_8"/>
    <property type="match status" value="1"/>
</dbReference>
<dbReference type="InterPro" id="IPR009057">
    <property type="entry name" value="Homeodomain-like_sf"/>
</dbReference>
<dbReference type="Gene3D" id="1.10.10.60">
    <property type="entry name" value="Homeodomain-like"/>
    <property type="match status" value="1"/>
</dbReference>
<dbReference type="GO" id="GO:0043565">
    <property type="term" value="F:sequence-specific DNA binding"/>
    <property type="evidence" value="ECO:0007669"/>
    <property type="project" value="InterPro"/>
</dbReference>
<name>A0A1A8SZQ5_9GAMM</name>
<dbReference type="PRINTS" id="PR01590">
    <property type="entry name" value="HTHFIS"/>
</dbReference>
<evidence type="ECO:0000313" key="2">
    <source>
        <dbReference type="EMBL" id="SBS24976.1"/>
    </source>
</evidence>
<dbReference type="STRING" id="295068.MAQ5080_00153"/>
<accession>A0A1A8SZQ5</accession>
<dbReference type="OrthoDB" id="6103312at2"/>
<reference evidence="2 3" key="1">
    <citation type="submission" date="2016-06" db="EMBL/GenBank/DDBJ databases">
        <authorList>
            <person name="Kjaerup R.B."/>
            <person name="Dalgaard T.S."/>
            <person name="Juul-Madsen H.R."/>
        </authorList>
    </citation>
    <scope>NUCLEOTIDE SEQUENCE [LARGE SCALE GENOMIC DNA]</scope>
    <source>
        <strain evidence="2 3">CECT 5080</strain>
    </source>
</reference>
<protein>
    <submittedName>
        <fullName evidence="2">Bacterial regulatory protein, Fis family</fullName>
    </submittedName>
</protein>
<dbReference type="RefSeq" id="WP_067204081.1">
    <property type="nucleotide sequence ID" value="NZ_FLOC01000001.1"/>
</dbReference>
<keyword evidence="3" id="KW-1185">Reference proteome</keyword>